<dbReference type="RefSeq" id="WP_212691509.1">
    <property type="nucleotide sequence ID" value="NZ_CP058561.1"/>
</dbReference>
<dbReference type="KEGG" id="vgu:HYG85_22335"/>
<dbReference type="Proteomes" id="UP000677305">
    <property type="component" value="Chromosome"/>
</dbReference>
<dbReference type="InterPro" id="IPR036866">
    <property type="entry name" value="RibonucZ/Hydroxyglut_hydro"/>
</dbReference>
<name>A0A8J8MF60_9FIRM</name>
<dbReference type="SUPFAM" id="SSF56281">
    <property type="entry name" value="Metallo-hydrolase/oxidoreductase"/>
    <property type="match status" value="1"/>
</dbReference>
<keyword evidence="3" id="KW-1185">Reference proteome</keyword>
<dbReference type="InterPro" id="IPR001279">
    <property type="entry name" value="Metallo-B-lactamas"/>
</dbReference>
<gene>
    <name evidence="2" type="ORF">HYG85_22335</name>
</gene>
<sequence>MKVQFLGTAAAEGIPALFCNCPICMESKKLGGKNIRKRSSIIIDDKIVIDFTNDVMHHVHTYGIDYSRLEYLLITHSHSDHFNYYDLEFKLPCYRNEGNPKLNIYANQTCLDILDQFEDFSGDINEHFTLNRAEPFKTFFIEDYKITPLTAKHSTMYKEEECLIYIIEHEGKRMLYGLDSGYYFDNVIEHITNLYFDLAILDCTCGFGEINENSTHMCLKDNERIVHILRENNALDEKSTVISQHFSHNGLVVYDRDKDTFKNKGLIMAYDGMKIEV</sequence>
<dbReference type="PANTHER" id="PTHR42663:SF6">
    <property type="entry name" value="HYDROLASE C777.06C-RELATED"/>
    <property type="match status" value="1"/>
</dbReference>
<accession>A0A8J8MF60</accession>
<dbReference type="Gene3D" id="3.60.15.10">
    <property type="entry name" value="Ribonuclease Z/Hydroxyacylglutathione hydrolase-like"/>
    <property type="match status" value="1"/>
</dbReference>
<evidence type="ECO:0000313" key="3">
    <source>
        <dbReference type="Proteomes" id="UP000677305"/>
    </source>
</evidence>
<evidence type="ECO:0000259" key="1">
    <source>
        <dbReference type="Pfam" id="PF12706"/>
    </source>
</evidence>
<dbReference type="PANTHER" id="PTHR42663">
    <property type="entry name" value="HYDROLASE C777.06C-RELATED-RELATED"/>
    <property type="match status" value="1"/>
</dbReference>
<dbReference type="AlphaFoldDB" id="A0A8J8MF60"/>
<dbReference type="Pfam" id="PF12706">
    <property type="entry name" value="Lactamase_B_2"/>
    <property type="match status" value="1"/>
</dbReference>
<organism evidence="2 3">
    <name type="scientific">Vallitalea guaymasensis</name>
    <dbReference type="NCBI Taxonomy" id="1185412"/>
    <lineage>
        <taxon>Bacteria</taxon>
        <taxon>Bacillati</taxon>
        <taxon>Bacillota</taxon>
        <taxon>Clostridia</taxon>
        <taxon>Lachnospirales</taxon>
        <taxon>Vallitaleaceae</taxon>
        <taxon>Vallitalea</taxon>
    </lineage>
</organism>
<proteinExistence type="predicted"/>
<feature type="domain" description="Metallo-beta-lactamase" evidence="1">
    <location>
        <begin position="63"/>
        <end position="219"/>
    </location>
</feature>
<protein>
    <recommendedName>
        <fullName evidence="1">Metallo-beta-lactamase domain-containing protein</fullName>
    </recommendedName>
</protein>
<reference evidence="2 3" key="1">
    <citation type="submission" date="2020-07" db="EMBL/GenBank/DDBJ databases">
        <title>Vallitalea guaymasensis genome.</title>
        <authorList>
            <person name="Postec A."/>
        </authorList>
    </citation>
    <scope>NUCLEOTIDE SEQUENCE [LARGE SCALE GENOMIC DNA]</scope>
    <source>
        <strain evidence="2 3">Ra1766G1</strain>
    </source>
</reference>
<evidence type="ECO:0000313" key="2">
    <source>
        <dbReference type="EMBL" id="QUH31515.1"/>
    </source>
</evidence>
<dbReference type="EMBL" id="CP058561">
    <property type="protein sequence ID" value="QUH31515.1"/>
    <property type="molecule type" value="Genomic_DNA"/>
</dbReference>